<dbReference type="PANTHER" id="PTHR43591">
    <property type="entry name" value="METHYLTRANSFERASE"/>
    <property type="match status" value="1"/>
</dbReference>
<dbReference type="CDD" id="cd02440">
    <property type="entry name" value="AdoMet_MTases"/>
    <property type="match status" value="1"/>
</dbReference>
<feature type="transmembrane region" description="Helical" evidence="1">
    <location>
        <begin position="270"/>
        <end position="293"/>
    </location>
</feature>
<dbReference type="InterPro" id="IPR005651">
    <property type="entry name" value="Trm112-like"/>
</dbReference>
<keyword evidence="1" id="KW-0472">Membrane</keyword>
<dbReference type="EMBL" id="UINC01033528">
    <property type="protein sequence ID" value="SVB22964.1"/>
    <property type="molecule type" value="Genomic_DNA"/>
</dbReference>
<accession>A0A382CAN3</accession>
<feature type="non-terminal residue" evidence="3">
    <location>
        <position position="1"/>
    </location>
</feature>
<dbReference type="InterPro" id="IPR029063">
    <property type="entry name" value="SAM-dependent_MTases_sf"/>
</dbReference>
<organism evidence="3">
    <name type="scientific">marine metagenome</name>
    <dbReference type="NCBI Taxonomy" id="408172"/>
    <lineage>
        <taxon>unclassified sequences</taxon>
        <taxon>metagenomes</taxon>
        <taxon>ecological metagenomes</taxon>
    </lineage>
</organism>
<dbReference type="GO" id="GO:0008757">
    <property type="term" value="F:S-adenosylmethionine-dependent methyltransferase activity"/>
    <property type="evidence" value="ECO:0007669"/>
    <property type="project" value="InterPro"/>
</dbReference>
<proteinExistence type="predicted"/>
<dbReference type="InterPro" id="IPR013216">
    <property type="entry name" value="Methyltransf_11"/>
</dbReference>
<dbReference type="Gene3D" id="3.40.50.150">
    <property type="entry name" value="Vaccinia Virus protein VP39"/>
    <property type="match status" value="1"/>
</dbReference>
<keyword evidence="1" id="KW-0812">Transmembrane</keyword>
<evidence type="ECO:0000259" key="2">
    <source>
        <dbReference type="Pfam" id="PF08241"/>
    </source>
</evidence>
<feature type="domain" description="Methyltransferase type 11" evidence="2">
    <location>
        <begin position="149"/>
        <end position="241"/>
    </location>
</feature>
<gene>
    <name evidence="3" type="ORF">METZ01_LOCUS175818</name>
</gene>
<evidence type="ECO:0000256" key="1">
    <source>
        <dbReference type="SAM" id="Phobius"/>
    </source>
</evidence>
<dbReference type="SUPFAM" id="SSF158997">
    <property type="entry name" value="Trm112p-like"/>
    <property type="match status" value="1"/>
</dbReference>
<dbReference type="AlphaFoldDB" id="A0A382CAN3"/>
<dbReference type="SUPFAM" id="SSF53335">
    <property type="entry name" value="S-adenosyl-L-methionine-dependent methyltransferases"/>
    <property type="match status" value="1"/>
</dbReference>
<evidence type="ECO:0000313" key="3">
    <source>
        <dbReference type="EMBL" id="SVB22964.1"/>
    </source>
</evidence>
<dbReference type="Pfam" id="PF03966">
    <property type="entry name" value="Trm112p"/>
    <property type="match status" value="1"/>
</dbReference>
<keyword evidence="1" id="KW-1133">Transmembrane helix</keyword>
<name>A0A382CAN3_9ZZZZ</name>
<dbReference type="Gene3D" id="2.20.25.10">
    <property type="match status" value="1"/>
</dbReference>
<dbReference type="Pfam" id="PF08241">
    <property type="entry name" value="Methyltransf_11"/>
    <property type="match status" value="1"/>
</dbReference>
<protein>
    <recommendedName>
        <fullName evidence="2">Methyltransferase type 11 domain-containing protein</fullName>
    </recommendedName>
</protein>
<reference evidence="3" key="1">
    <citation type="submission" date="2018-05" db="EMBL/GenBank/DDBJ databases">
        <authorList>
            <person name="Lanie J.A."/>
            <person name="Ng W.-L."/>
            <person name="Kazmierczak K.M."/>
            <person name="Andrzejewski T.M."/>
            <person name="Davidsen T.M."/>
            <person name="Wayne K.J."/>
            <person name="Tettelin H."/>
            <person name="Glass J.I."/>
            <person name="Rusch D."/>
            <person name="Podicherti R."/>
            <person name="Tsui H.-C.T."/>
            <person name="Winkler M.E."/>
        </authorList>
    </citation>
    <scope>NUCLEOTIDE SEQUENCE</scope>
</reference>
<sequence length="374" mass="43519">PFFITAKIIADVRRNALEVLRCPECAGCLTLRAFDETSEVEEGLLTCDFCDRTFPIINAIPRLLPDVYIHVVVQYHADFFRRWQLDPDSFIDRSSKPARTRWLSAERRTIRSYSYQWRKFKEMYPHWEQVFLDSIRPITPSFFPGKRGLDAGCGFGRSLRYAASYGAEMFGLDLSEAIEAARDNTRHLPNVHLVQGDIFHPPLAPAVLDFVYSIGVLHHLPDPKAGFLTLTRLLKPDAPIFIWVYLRHRGRQIAAFSLMRAISTRVPLRFLNVACLAIATGQWLAWILPYRILHRFRATRRLARHIPFTLYAQYPFRVLHTDWFDGLSVPLVNYYRREHVEAWYREAGLERVRIDEDWRGRALGYAPQEPGNLS</sequence>